<dbReference type="AlphaFoldDB" id="A0A815UCZ2"/>
<keyword evidence="7" id="KW-0521">NADP</keyword>
<keyword evidence="6" id="KW-0040">ANK repeat</keyword>
<dbReference type="SUPFAM" id="SSF48403">
    <property type="entry name" value="Ankyrin repeat"/>
    <property type="match status" value="1"/>
</dbReference>
<dbReference type="PROSITE" id="PS50088">
    <property type="entry name" value="ANK_REPEAT"/>
    <property type="match status" value="1"/>
</dbReference>
<keyword evidence="10" id="KW-1185">Reference proteome</keyword>
<accession>A0A815UCZ2</accession>
<dbReference type="InterPro" id="IPR036770">
    <property type="entry name" value="Ankyrin_rpt-contain_sf"/>
</dbReference>
<dbReference type="PROSITE" id="PS50297">
    <property type="entry name" value="ANK_REP_REGION"/>
    <property type="match status" value="1"/>
</dbReference>
<dbReference type="SUPFAM" id="SSF56399">
    <property type="entry name" value="ADP-ribosylation"/>
    <property type="match status" value="1"/>
</dbReference>
<evidence type="ECO:0000256" key="4">
    <source>
        <dbReference type="ARBA" id="ARBA00022695"/>
    </source>
</evidence>
<dbReference type="Gene3D" id="3.90.176.10">
    <property type="entry name" value="Toxin ADP-ribosyltransferase, Chain A, domain 1"/>
    <property type="match status" value="1"/>
</dbReference>
<dbReference type="Pfam" id="PF01129">
    <property type="entry name" value="ART"/>
    <property type="match status" value="1"/>
</dbReference>
<protein>
    <recommendedName>
        <fullName evidence="7">NAD(P)(+)--arginine ADP-ribosyltransferase</fullName>
        <ecNumber evidence="7">2.4.2.31</ecNumber>
    </recommendedName>
    <alternativeName>
        <fullName evidence="7">Mono(ADP-ribosyl)transferase</fullName>
    </alternativeName>
</protein>
<dbReference type="GO" id="GO:0016779">
    <property type="term" value="F:nucleotidyltransferase activity"/>
    <property type="evidence" value="ECO:0007669"/>
    <property type="project" value="UniProtKB-KW"/>
</dbReference>
<dbReference type="GO" id="GO:0106274">
    <property type="term" value="F:NAD+-protein-arginine ADP-ribosyltransferase activity"/>
    <property type="evidence" value="ECO:0007669"/>
    <property type="project" value="UniProtKB-EC"/>
</dbReference>
<evidence type="ECO:0000256" key="7">
    <source>
        <dbReference type="RuleBase" id="RU361228"/>
    </source>
</evidence>
<dbReference type="PROSITE" id="PS51996">
    <property type="entry name" value="TR_MART"/>
    <property type="match status" value="1"/>
</dbReference>
<keyword evidence="7" id="KW-0520">NAD</keyword>
<evidence type="ECO:0000256" key="3">
    <source>
        <dbReference type="ARBA" id="ARBA00022679"/>
    </source>
</evidence>
<proteinExistence type="inferred from homology"/>
<dbReference type="EMBL" id="CAJNOR010004595">
    <property type="protein sequence ID" value="CAF1514538.1"/>
    <property type="molecule type" value="Genomic_DNA"/>
</dbReference>
<organism evidence="9 10">
    <name type="scientific">Adineta ricciae</name>
    <name type="common">Rotifer</name>
    <dbReference type="NCBI Taxonomy" id="249248"/>
    <lineage>
        <taxon>Eukaryota</taxon>
        <taxon>Metazoa</taxon>
        <taxon>Spiralia</taxon>
        <taxon>Gnathifera</taxon>
        <taxon>Rotifera</taxon>
        <taxon>Eurotatoria</taxon>
        <taxon>Bdelloidea</taxon>
        <taxon>Adinetida</taxon>
        <taxon>Adinetidae</taxon>
        <taxon>Adineta</taxon>
    </lineage>
</organism>
<comment type="similarity">
    <text evidence="1 7">Belongs to the Arg-specific ADP-ribosyltransferase family.</text>
</comment>
<dbReference type="EC" id="2.4.2.31" evidence="7"/>
<dbReference type="InterPro" id="IPR002110">
    <property type="entry name" value="Ankyrin_rpt"/>
</dbReference>
<sequence>MSEPASKPSPFYYACRANDFDSVERLLRKHTLEELDRMEPNDSTPLHVACFHNSVGVVVLLLQRGFTRRILNKYDKTPYEEISNENKHLFHRDFSTHRFGGRISIEEELSIWVRPDVNLKNIPADYLQGNRLKYGALHIDRICTQLRPMINLDVIRRFLRQAVEEKDCIHLIQAYTAETDFYKRVNHYLLSRNEDNPLLEFVQTIYFNRELHETYSYKDYCYRSVCLNALDDLNVFKKGSRISNRTFLCTTQERTIAEEYIRKCNTADQHVVMMIFRIRHSYTALDVQYISEFPHEKEILIMFDSVFEVTDIIQNDNANSEIHLTEIKPTYRFINK</sequence>
<name>A0A815UCZ2_ADIRI</name>
<dbReference type="OrthoDB" id="71307at2759"/>
<evidence type="ECO:0000256" key="2">
    <source>
        <dbReference type="ARBA" id="ARBA00022676"/>
    </source>
</evidence>
<evidence type="ECO:0000256" key="5">
    <source>
        <dbReference type="ARBA" id="ARBA00047597"/>
    </source>
</evidence>
<dbReference type="SMART" id="SM00248">
    <property type="entry name" value="ANK"/>
    <property type="match status" value="2"/>
</dbReference>
<comment type="caution">
    <text evidence="9">The sequence shown here is derived from an EMBL/GenBank/DDBJ whole genome shotgun (WGS) entry which is preliminary data.</text>
</comment>
<dbReference type="Pfam" id="PF12796">
    <property type="entry name" value="Ank_2"/>
    <property type="match status" value="1"/>
</dbReference>
<evidence type="ECO:0000313" key="9">
    <source>
        <dbReference type="EMBL" id="CAF1514538.1"/>
    </source>
</evidence>
<dbReference type="Gene3D" id="1.25.40.20">
    <property type="entry name" value="Ankyrin repeat-containing domain"/>
    <property type="match status" value="1"/>
</dbReference>
<evidence type="ECO:0000313" key="8">
    <source>
        <dbReference type="EMBL" id="CAF1177852.1"/>
    </source>
</evidence>
<evidence type="ECO:0000256" key="6">
    <source>
        <dbReference type="PROSITE-ProRule" id="PRU00023"/>
    </source>
</evidence>
<comment type="catalytic activity">
    <reaction evidence="5 7">
        <text>L-arginyl-[protein] + NAD(+) = N(omega)-(ADP-D-ribosyl)-L-arginyl-[protein] + nicotinamide + H(+)</text>
        <dbReference type="Rhea" id="RHEA:19149"/>
        <dbReference type="Rhea" id="RHEA-COMP:10532"/>
        <dbReference type="Rhea" id="RHEA-COMP:15087"/>
        <dbReference type="ChEBI" id="CHEBI:15378"/>
        <dbReference type="ChEBI" id="CHEBI:17154"/>
        <dbReference type="ChEBI" id="CHEBI:29965"/>
        <dbReference type="ChEBI" id="CHEBI:57540"/>
        <dbReference type="ChEBI" id="CHEBI:142554"/>
        <dbReference type="EC" id="2.4.2.31"/>
    </reaction>
</comment>
<dbReference type="InterPro" id="IPR000768">
    <property type="entry name" value="ART"/>
</dbReference>
<keyword evidence="2 7" id="KW-0328">Glycosyltransferase</keyword>
<dbReference type="Proteomes" id="UP000663828">
    <property type="component" value="Unassembled WGS sequence"/>
</dbReference>
<gene>
    <name evidence="8" type="ORF">EDS130_LOCUS24073</name>
    <name evidence="9" type="ORF">XAT740_LOCUS40417</name>
</gene>
<feature type="repeat" description="ANK" evidence="6">
    <location>
        <begin position="41"/>
        <end position="73"/>
    </location>
</feature>
<reference evidence="9" key="1">
    <citation type="submission" date="2021-02" db="EMBL/GenBank/DDBJ databases">
        <authorList>
            <person name="Nowell W R."/>
        </authorList>
    </citation>
    <scope>NUCLEOTIDE SEQUENCE</scope>
</reference>
<evidence type="ECO:0000256" key="1">
    <source>
        <dbReference type="ARBA" id="ARBA00009558"/>
    </source>
</evidence>
<evidence type="ECO:0000313" key="10">
    <source>
        <dbReference type="Proteomes" id="UP000663828"/>
    </source>
</evidence>
<dbReference type="EMBL" id="CAJNOJ010000134">
    <property type="protein sequence ID" value="CAF1177852.1"/>
    <property type="molecule type" value="Genomic_DNA"/>
</dbReference>
<keyword evidence="4" id="KW-0548">Nucleotidyltransferase</keyword>
<dbReference type="Proteomes" id="UP000663852">
    <property type="component" value="Unassembled WGS sequence"/>
</dbReference>
<keyword evidence="3 7" id="KW-0808">Transferase</keyword>